<organism evidence="8 9">
    <name type="scientific">Ornithinibacillus halophilus</name>
    <dbReference type="NCBI Taxonomy" id="930117"/>
    <lineage>
        <taxon>Bacteria</taxon>
        <taxon>Bacillati</taxon>
        <taxon>Bacillota</taxon>
        <taxon>Bacilli</taxon>
        <taxon>Bacillales</taxon>
        <taxon>Bacillaceae</taxon>
        <taxon>Ornithinibacillus</taxon>
    </lineage>
</organism>
<evidence type="ECO:0000313" key="8">
    <source>
        <dbReference type="EMBL" id="SHG00505.1"/>
    </source>
</evidence>
<keyword evidence="5" id="KW-0547">Nucleotide-binding</keyword>
<protein>
    <submittedName>
        <fullName evidence="8">Phenylalanine dehydrogenase</fullName>
    </submittedName>
</protein>
<dbReference type="FunFam" id="3.40.50.10860:FF:000010">
    <property type="entry name" value="Leucine dehydrogenase"/>
    <property type="match status" value="1"/>
</dbReference>
<dbReference type="Proteomes" id="UP000183988">
    <property type="component" value="Unassembled WGS sequence"/>
</dbReference>
<dbReference type="InterPro" id="IPR006096">
    <property type="entry name" value="Glu/Leu/Phe/Val/Trp_DH_C"/>
</dbReference>
<sequence length="380" mass="41743">MELVKGVSVGNDFSLLEKMSEHEQVVFCNDPHSGLRAIIAIHNTTLGPALGGCRMQPYRNIDEALEDVLRLSKGMTYKCAAADVDFGGGKAVIIGDPKRDKSPELFRAFGQFVDSLNGRFFTGTDMGTTMDDFIHSMKETRNIVGVPEAYGGGGDSSIPTAQGVIYGIQATNQMLFNTTKLRGVTYAIQGLGKVGYRVAERLLEDGADIYVTDISNEKLQSIKNQAETTKGNVTIVKEEEIYSQDVDIFVPCAIGGVINDKTIQKLKVKAIIGSANNQLESEAHGKQLTEKGILYAPDYIVNAGGLIQVADELYGSNKDRVLAKTKEIYNIILEIYQQAEINQITTNEAANQICENIIQEKARRNSFYSRSVRPKWDIPN</sequence>
<dbReference type="SUPFAM" id="SSF51735">
    <property type="entry name" value="NAD(P)-binding Rossmann-fold domains"/>
    <property type="match status" value="1"/>
</dbReference>
<dbReference type="PANTHER" id="PTHR42722">
    <property type="entry name" value="LEUCINE DEHYDROGENASE"/>
    <property type="match status" value="1"/>
</dbReference>
<dbReference type="Gene3D" id="3.40.50.720">
    <property type="entry name" value="NAD(P)-binding Rossmann-like Domain"/>
    <property type="match status" value="1"/>
</dbReference>
<dbReference type="STRING" id="930117.SAMN05216225_101219"/>
<reference evidence="8 9" key="1">
    <citation type="submission" date="2016-11" db="EMBL/GenBank/DDBJ databases">
        <authorList>
            <person name="Jaros S."/>
            <person name="Januszkiewicz K."/>
            <person name="Wedrychowicz H."/>
        </authorList>
    </citation>
    <scope>NUCLEOTIDE SEQUENCE [LARGE SCALE GENOMIC DNA]</scope>
    <source>
        <strain evidence="8 9">IBRC-M 10683</strain>
    </source>
</reference>
<feature type="active site" description="Proton donor/acceptor" evidence="4">
    <location>
        <position position="90"/>
    </location>
</feature>
<dbReference type="GO" id="GO:0016639">
    <property type="term" value="F:oxidoreductase activity, acting on the CH-NH2 group of donors, NAD or NADP as acceptor"/>
    <property type="evidence" value="ECO:0007669"/>
    <property type="project" value="InterPro"/>
</dbReference>
<accession>A0A1M5G9T2</accession>
<evidence type="ECO:0000256" key="6">
    <source>
        <dbReference type="RuleBase" id="RU004417"/>
    </source>
</evidence>
<evidence type="ECO:0000259" key="7">
    <source>
        <dbReference type="SMART" id="SM00839"/>
    </source>
</evidence>
<dbReference type="InterPro" id="IPR036291">
    <property type="entry name" value="NAD(P)-bd_dom_sf"/>
</dbReference>
<dbReference type="Pfam" id="PF02812">
    <property type="entry name" value="ELFV_dehydrog_N"/>
    <property type="match status" value="1"/>
</dbReference>
<dbReference type="Gene3D" id="3.40.50.10860">
    <property type="entry name" value="Leucine Dehydrogenase, chain A, domain 1"/>
    <property type="match status" value="1"/>
</dbReference>
<dbReference type="PANTHER" id="PTHR42722:SF1">
    <property type="entry name" value="VALINE DEHYDROGENASE"/>
    <property type="match status" value="1"/>
</dbReference>
<evidence type="ECO:0000256" key="1">
    <source>
        <dbReference type="ARBA" id="ARBA00006382"/>
    </source>
</evidence>
<evidence type="ECO:0000256" key="3">
    <source>
        <dbReference type="ARBA" id="ARBA00023027"/>
    </source>
</evidence>
<dbReference type="CDD" id="cd01075">
    <property type="entry name" value="NAD_bind_Leu_Phe_Val_DH"/>
    <property type="match status" value="1"/>
</dbReference>
<evidence type="ECO:0000313" key="9">
    <source>
        <dbReference type="Proteomes" id="UP000183988"/>
    </source>
</evidence>
<dbReference type="InterPro" id="IPR006097">
    <property type="entry name" value="Glu/Leu/Phe/Val/Trp_DH_dimer"/>
</dbReference>
<dbReference type="InterPro" id="IPR016211">
    <property type="entry name" value="Glu/Phe/Leu/Val/Trp_DH_bac/arc"/>
</dbReference>
<gene>
    <name evidence="8" type="ORF">SAMN05216225_101219</name>
</gene>
<keyword evidence="9" id="KW-1185">Reference proteome</keyword>
<feature type="binding site" evidence="5">
    <location>
        <begin position="190"/>
        <end position="195"/>
    </location>
    <ligand>
        <name>NAD(+)</name>
        <dbReference type="ChEBI" id="CHEBI:57540"/>
    </ligand>
</feature>
<dbReference type="AlphaFoldDB" id="A0A1M5G9T2"/>
<dbReference type="PIRSF" id="PIRSF000188">
    <property type="entry name" value="Phe_leu_dh"/>
    <property type="match status" value="1"/>
</dbReference>
<dbReference type="InterPro" id="IPR046346">
    <property type="entry name" value="Aminoacid_DH-like_N_sf"/>
</dbReference>
<name>A0A1M5G9T2_9BACI</name>
<dbReference type="GO" id="GO:0000166">
    <property type="term" value="F:nucleotide binding"/>
    <property type="evidence" value="ECO:0007669"/>
    <property type="project" value="UniProtKB-KW"/>
</dbReference>
<dbReference type="Pfam" id="PF00208">
    <property type="entry name" value="ELFV_dehydrog"/>
    <property type="match status" value="1"/>
</dbReference>
<dbReference type="EMBL" id="FQVW01000012">
    <property type="protein sequence ID" value="SHG00505.1"/>
    <property type="molecule type" value="Genomic_DNA"/>
</dbReference>
<dbReference type="InterPro" id="IPR033524">
    <property type="entry name" value="Glu/Leu/Phe/Val_DH_AS"/>
</dbReference>
<feature type="domain" description="Glutamate/phenylalanine/leucine/valine/L-tryptophan dehydrogenase C-terminal" evidence="7">
    <location>
        <begin position="157"/>
        <end position="364"/>
    </location>
</feature>
<evidence type="ECO:0000256" key="5">
    <source>
        <dbReference type="PIRSR" id="PIRSR000188-2"/>
    </source>
</evidence>
<proteinExistence type="inferred from homology"/>
<keyword evidence="3 5" id="KW-0520">NAD</keyword>
<dbReference type="PROSITE" id="PS00074">
    <property type="entry name" value="GLFV_DEHYDROGENASE"/>
    <property type="match status" value="1"/>
</dbReference>
<dbReference type="SMART" id="SM00839">
    <property type="entry name" value="ELFV_dehydrog"/>
    <property type="match status" value="1"/>
</dbReference>
<dbReference type="InterPro" id="IPR006095">
    <property type="entry name" value="Glu/Leu/Phe/Val/Trp_DH"/>
</dbReference>
<dbReference type="GO" id="GO:0006520">
    <property type="term" value="P:amino acid metabolic process"/>
    <property type="evidence" value="ECO:0007669"/>
    <property type="project" value="InterPro"/>
</dbReference>
<dbReference type="PRINTS" id="PR00082">
    <property type="entry name" value="GLFDHDRGNASE"/>
</dbReference>
<comment type="similarity">
    <text evidence="1 6">Belongs to the Glu/Leu/Phe/Val dehydrogenases family.</text>
</comment>
<evidence type="ECO:0000256" key="4">
    <source>
        <dbReference type="PIRSR" id="PIRSR000188-1"/>
    </source>
</evidence>
<dbReference type="SUPFAM" id="SSF53223">
    <property type="entry name" value="Aminoacid dehydrogenase-like, N-terminal domain"/>
    <property type="match status" value="1"/>
</dbReference>
<keyword evidence="2 6" id="KW-0560">Oxidoreductase</keyword>
<evidence type="ECO:0000256" key="2">
    <source>
        <dbReference type="ARBA" id="ARBA00023002"/>
    </source>
</evidence>